<evidence type="ECO:0000313" key="5">
    <source>
        <dbReference type="Proteomes" id="UP000192920"/>
    </source>
</evidence>
<feature type="compositionally biased region" description="Low complexity" evidence="1">
    <location>
        <begin position="49"/>
        <end position="74"/>
    </location>
</feature>
<dbReference type="EMBL" id="FXAG01000002">
    <property type="protein sequence ID" value="SME98388.1"/>
    <property type="molecule type" value="Genomic_DNA"/>
</dbReference>
<organism evidence="4 5">
    <name type="scientific">Pseudogulbenkiania subflava DSM 22618</name>
    <dbReference type="NCBI Taxonomy" id="1123014"/>
    <lineage>
        <taxon>Bacteria</taxon>
        <taxon>Pseudomonadati</taxon>
        <taxon>Pseudomonadota</taxon>
        <taxon>Betaproteobacteria</taxon>
        <taxon>Neisseriales</taxon>
        <taxon>Chromobacteriaceae</taxon>
        <taxon>Pseudogulbenkiania</taxon>
    </lineage>
</organism>
<dbReference type="Pfam" id="PF13511">
    <property type="entry name" value="DUF4124"/>
    <property type="match status" value="1"/>
</dbReference>
<dbReference type="AlphaFoldDB" id="A0A1Y6B9S3"/>
<dbReference type="Proteomes" id="UP000192920">
    <property type="component" value="Unassembled WGS sequence"/>
</dbReference>
<feature type="signal peptide" evidence="2">
    <location>
        <begin position="1"/>
        <end position="17"/>
    </location>
</feature>
<dbReference type="STRING" id="1123014.SAMN02745746_00511"/>
<feature type="chain" id="PRO_5013074168" description="DUF4124 domain-containing protein" evidence="2">
    <location>
        <begin position="18"/>
        <end position="165"/>
    </location>
</feature>
<evidence type="ECO:0000256" key="2">
    <source>
        <dbReference type="SAM" id="SignalP"/>
    </source>
</evidence>
<feature type="region of interest" description="Disordered" evidence="1">
    <location>
        <begin position="49"/>
        <end position="94"/>
    </location>
</feature>
<name>A0A1Y6B9S3_9NEIS</name>
<evidence type="ECO:0000313" key="4">
    <source>
        <dbReference type="EMBL" id="SME98388.1"/>
    </source>
</evidence>
<feature type="domain" description="DUF4124" evidence="3">
    <location>
        <begin position="8"/>
        <end position="58"/>
    </location>
</feature>
<dbReference type="RefSeq" id="WP_085274871.1">
    <property type="nucleotide sequence ID" value="NZ_FXAG01000002.1"/>
</dbReference>
<sequence length="165" mass="18268">MKTMIFGLLLACSLAQAQTIYKYVDPSGHVTFSNTPMKGGVPVKLSPLSTYSSEEAKPSSSAPSTTPSTPPFSSGRYPNVDNATQQQRDNGRRKILEQELANEQKALTEAQKALEEGRATRLGNERNYQKYLDRVQQLQDQVTEHQKNVEALRRELGQSASNAPK</sequence>
<proteinExistence type="predicted"/>
<keyword evidence="5" id="KW-1185">Reference proteome</keyword>
<protein>
    <recommendedName>
        <fullName evidence="3">DUF4124 domain-containing protein</fullName>
    </recommendedName>
</protein>
<gene>
    <name evidence="4" type="ORF">SAMN02745746_00511</name>
</gene>
<evidence type="ECO:0000256" key="1">
    <source>
        <dbReference type="SAM" id="MobiDB-lite"/>
    </source>
</evidence>
<accession>A0A1Y6B9S3</accession>
<reference evidence="5" key="1">
    <citation type="submission" date="2017-04" db="EMBL/GenBank/DDBJ databases">
        <authorList>
            <person name="Varghese N."/>
            <person name="Submissions S."/>
        </authorList>
    </citation>
    <scope>NUCLEOTIDE SEQUENCE [LARGE SCALE GENOMIC DNA]</scope>
    <source>
        <strain evidence="5">DSM 22618</strain>
    </source>
</reference>
<evidence type="ECO:0000259" key="3">
    <source>
        <dbReference type="Pfam" id="PF13511"/>
    </source>
</evidence>
<keyword evidence="2" id="KW-0732">Signal</keyword>
<dbReference type="InterPro" id="IPR025392">
    <property type="entry name" value="DUF4124"/>
</dbReference>